<comment type="caution">
    <text evidence="2">The sequence shown here is derived from an EMBL/GenBank/DDBJ whole genome shotgun (WGS) entry which is preliminary data.</text>
</comment>
<dbReference type="PANTHER" id="PTHR34614:SF2">
    <property type="entry name" value="TRANSPOSASE IS4-LIKE DOMAIN-CONTAINING PROTEIN"/>
    <property type="match status" value="1"/>
</dbReference>
<dbReference type="InterPro" id="IPR047654">
    <property type="entry name" value="IS1634_transpos"/>
</dbReference>
<dbReference type="GO" id="GO:0006313">
    <property type="term" value="P:DNA transposition"/>
    <property type="evidence" value="ECO:0007669"/>
    <property type="project" value="InterPro"/>
</dbReference>
<reference evidence="2" key="1">
    <citation type="journal article" date="2015" name="Nature">
        <title>Complex archaea that bridge the gap between prokaryotes and eukaryotes.</title>
        <authorList>
            <person name="Spang A."/>
            <person name="Saw J.H."/>
            <person name="Jorgensen S.L."/>
            <person name="Zaremba-Niedzwiedzka K."/>
            <person name="Martijn J."/>
            <person name="Lind A.E."/>
            <person name="van Eijk R."/>
            <person name="Schleper C."/>
            <person name="Guy L."/>
            <person name="Ettema T.J."/>
        </authorList>
    </citation>
    <scope>NUCLEOTIDE SEQUENCE</scope>
</reference>
<sequence length="571" mass="67482">MVYILHHNKTLKSGQEVTYLYIAHNVRKNGIPVRKWTISLGRKEQAEAKLRVIALNQKSFNPESAENLSSALIGAYLDIFEELELVRSVNELTNKNRSQGLTPGHYILFCVLNRLTNPKSKNLLKEWFEGTILKDLCPNISEFLTVQHIWNHFNEYFKPEILNSIFLSLVKKVIELHGVSLKTLLIDSTNFYTYISDHPFNKLPKRGLGKDGKKYLTLINFALAVDKDTEYPIYYKTYPGNINDYTIFKEILPEITEWFGQLELDCSDLTLTFDKGNNSEDSIKIIEKNKWGFIGSLKPSMFKELLQESFTEFSKIYDTRKNHSVYAFRREAKVYTDKPRVIIVTFDEKVHNKNLNTLQYHITKRFDQLKEFSIHKLNTKPQWRKPEAILKHVDTQILKQKDFKKIIAIILESVIKEAVEYQELRWGLDERNFKEKTNTYGKSIIFSNRMDWTTKEIVLGYRQLYKIEKKFTDMKSCYYIRTRPFNHWTDNNLRIHLFTCVLALLGQAILKKKLKKLKFKGSFWKNVKNLEKIHKINLFFNNGMYKKPILPHLTKIQEKLFSKLNLEHYFL</sequence>
<dbReference type="GO" id="GO:0004803">
    <property type="term" value="F:transposase activity"/>
    <property type="evidence" value="ECO:0007669"/>
    <property type="project" value="InterPro"/>
</dbReference>
<dbReference type="AlphaFoldDB" id="A0A0F9MF08"/>
<name>A0A0F9MF08_9ZZZZ</name>
<evidence type="ECO:0000313" key="2">
    <source>
        <dbReference type="EMBL" id="KKN04464.1"/>
    </source>
</evidence>
<protein>
    <recommendedName>
        <fullName evidence="1">Transposase IS4-like domain-containing protein</fullName>
    </recommendedName>
</protein>
<dbReference type="EMBL" id="LAZR01004916">
    <property type="protein sequence ID" value="KKN04464.1"/>
    <property type="molecule type" value="Genomic_DNA"/>
</dbReference>
<dbReference type="GO" id="GO:0003677">
    <property type="term" value="F:DNA binding"/>
    <property type="evidence" value="ECO:0007669"/>
    <property type="project" value="InterPro"/>
</dbReference>
<proteinExistence type="predicted"/>
<accession>A0A0F9MF08</accession>
<feature type="domain" description="Transposase IS4-like" evidence="1">
    <location>
        <begin position="183"/>
        <end position="502"/>
    </location>
</feature>
<evidence type="ECO:0000259" key="1">
    <source>
        <dbReference type="Pfam" id="PF01609"/>
    </source>
</evidence>
<dbReference type="NCBIfam" id="NF033559">
    <property type="entry name" value="transpos_IS1634"/>
    <property type="match status" value="1"/>
</dbReference>
<dbReference type="Pfam" id="PF01609">
    <property type="entry name" value="DDE_Tnp_1"/>
    <property type="match status" value="1"/>
</dbReference>
<gene>
    <name evidence="2" type="ORF">LCGC14_1097090</name>
</gene>
<dbReference type="InterPro" id="IPR002559">
    <property type="entry name" value="Transposase_11"/>
</dbReference>
<organism evidence="2">
    <name type="scientific">marine sediment metagenome</name>
    <dbReference type="NCBI Taxonomy" id="412755"/>
    <lineage>
        <taxon>unclassified sequences</taxon>
        <taxon>metagenomes</taxon>
        <taxon>ecological metagenomes</taxon>
    </lineage>
</organism>
<dbReference type="PANTHER" id="PTHR34614">
    <property type="match status" value="1"/>
</dbReference>